<evidence type="ECO:0000256" key="6">
    <source>
        <dbReference type="RuleBase" id="RU003915"/>
    </source>
</evidence>
<dbReference type="EC" id="5.2.1.8" evidence="6"/>
<dbReference type="Proteomes" id="UP000480178">
    <property type="component" value="Chromosome"/>
</dbReference>
<dbReference type="Pfam" id="PF00254">
    <property type="entry name" value="FKBP_C"/>
    <property type="match status" value="2"/>
</dbReference>
<feature type="domain" description="PPIase FKBP-type" evidence="8">
    <location>
        <begin position="207"/>
        <end position="293"/>
    </location>
</feature>
<feature type="chain" id="PRO_5025647606" description="Peptidyl-prolyl cis-trans isomerase" evidence="7">
    <location>
        <begin position="23"/>
        <end position="293"/>
    </location>
</feature>
<evidence type="ECO:0000259" key="8">
    <source>
        <dbReference type="PROSITE" id="PS50059"/>
    </source>
</evidence>
<organism evidence="9 10">
    <name type="scientific">Rhodocytophaga rosea</name>
    <dbReference type="NCBI Taxonomy" id="2704465"/>
    <lineage>
        <taxon>Bacteria</taxon>
        <taxon>Pseudomonadati</taxon>
        <taxon>Bacteroidota</taxon>
        <taxon>Cytophagia</taxon>
        <taxon>Cytophagales</taxon>
        <taxon>Rhodocytophagaceae</taxon>
        <taxon>Rhodocytophaga</taxon>
    </lineage>
</organism>
<evidence type="ECO:0000256" key="7">
    <source>
        <dbReference type="SAM" id="SignalP"/>
    </source>
</evidence>
<protein>
    <recommendedName>
        <fullName evidence="6">Peptidyl-prolyl cis-trans isomerase</fullName>
        <ecNumber evidence="6">5.2.1.8</ecNumber>
    </recommendedName>
</protein>
<evidence type="ECO:0000313" key="10">
    <source>
        <dbReference type="Proteomes" id="UP000480178"/>
    </source>
</evidence>
<name>A0A6C0GCW3_9BACT</name>
<feature type="domain" description="PPIase FKBP-type" evidence="8">
    <location>
        <begin position="75"/>
        <end position="163"/>
    </location>
</feature>
<dbReference type="PROSITE" id="PS51257">
    <property type="entry name" value="PROKAR_LIPOPROTEIN"/>
    <property type="match status" value="1"/>
</dbReference>
<dbReference type="KEGG" id="rhoz:GXP67_03585"/>
<proteinExistence type="inferred from homology"/>
<keyword evidence="4 5" id="KW-0413">Isomerase</keyword>
<sequence length="293" mass="32487">MKKTNFLMGVFALMLMMQGCFKQGETTDERKAKENDEQIRQYLESHTDINAERQPDGLYIDKTEEYPTNTEPKTGDQVYVHYVGRVLNGAIFDSSDTKTNKPLIFGLNNNSIIYGFNKGVSLMRKGEKATIFVPSYLAYGNAAYDKIPAYSVLQFDLHLQDVLTEDGALKRYIEENTIDSVVARTSGLYFAFTDTTSVSGAVTPKGGEKVSVTYKGYFLNGSKFDESAANTPFVFTIGSQGSIKGFEEGITLMKVGQKATLMMPSSLAYGTNGSRSIPPYTPLIFEVELIKIE</sequence>
<evidence type="ECO:0000256" key="3">
    <source>
        <dbReference type="ARBA" id="ARBA00023110"/>
    </source>
</evidence>
<evidence type="ECO:0000256" key="1">
    <source>
        <dbReference type="ARBA" id="ARBA00000971"/>
    </source>
</evidence>
<reference evidence="9 10" key="1">
    <citation type="submission" date="2020-01" db="EMBL/GenBank/DDBJ databases">
        <authorList>
            <person name="Kim M.K."/>
        </authorList>
    </citation>
    <scope>NUCLEOTIDE SEQUENCE [LARGE SCALE GENOMIC DNA]</scope>
    <source>
        <strain evidence="9 10">172606-1</strain>
    </source>
</reference>
<dbReference type="SUPFAM" id="SSF54534">
    <property type="entry name" value="FKBP-like"/>
    <property type="match status" value="2"/>
</dbReference>
<feature type="signal peptide" evidence="7">
    <location>
        <begin position="1"/>
        <end position="22"/>
    </location>
</feature>
<evidence type="ECO:0000256" key="2">
    <source>
        <dbReference type="ARBA" id="ARBA00006577"/>
    </source>
</evidence>
<comment type="similarity">
    <text evidence="2 6">Belongs to the FKBP-type PPIase family.</text>
</comment>
<dbReference type="AlphaFoldDB" id="A0A6C0GCW3"/>
<keyword evidence="7" id="KW-0732">Signal</keyword>
<dbReference type="PANTHER" id="PTHR43811:SF19">
    <property type="entry name" value="39 KDA FK506-BINDING NUCLEAR PROTEIN"/>
    <property type="match status" value="1"/>
</dbReference>
<comment type="catalytic activity">
    <reaction evidence="1 5 6">
        <text>[protein]-peptidylproline (omega=180) = [protein]-peptidylproline (omega=0)</text>
        <dbReference type="Rhea" id="RHEA:16237"/>
        <dbReference type="Rhea" id="RHEA-COMP:10747"/>
        <dbReference type="Rhea" id="RHEA-COMP:10748"/>
        <dbReference type="ChEBI" id="CHEBI:83833"/>
        <dbReference type="ChEBI" id="CHEBI:83834"/>
        <dbReference type="EC" id="5.2.1.8"/>
    </reaction>
</comment>
<evidence type="ECO:0000256" key="5">
    <source>
        <dbReference type="PROSITE-ProRule" id="PRU00277"/>
    </source>
</evidence>
<evidence type="ECO:0000256" key="4">
    <source>
        <dbReference type="ARBA" id="ARBA00023235"/>
    </source>
</evidence>
<dbReference type="InterPro" id="IPR046357">
    <property type="entry name" value="PPIase_dom_sf"/>
</dbReference>
<dbReference type="GO" id="GO:0003755">
    <property type="term" value="F:peptidyl-prolyl cis-trans isomerase activity"/>
    <property type="evidence" value="ECO:0007669"/>
    <property type="project" value="UniProtKB-UniRule"/>
</dbReference>
<dbReference type="Gene3D" id="3.10.50.40">
    <property type="match status" value="2"/>
</dbReference>
<gene>
    <name evidence="9" type="ORF">GXP67_03585</name>
</gene>
<dbReference type="RefSeq" id="WP_162441889.1">
    <property type="nucleotide sequence ID" value="NZ_CP048222.1"/>
</dbReference>
<dbReference type="PANTHER" id="PTHR43811">
    <property type="entry name" value="FKBP-TYPE PEPTIDYL-PROLYL CIS-TRANS ISOMERASE FKPA"/>
    <property type="match status" value="1"/>
</dbReference>
<keyword evidence="10" id="KW-1185">Reference proteome</keyword>
<dbReference type="EMBL" id="CP048222">
    <property type="protein sequence ID" value="QHT65811.1"/>
    <property type="molecule type" value="Genomic_DNA"/>
</dbReference>
<keyword evidence="3 5" id="KW-0697">Rotamase</keyword>
<dbReference type="PROSITE" id="PS50059">
    <property type="entry name" value="FKBP_PPIASE"/>
    <property type="match status" value="2"/>
</dbReference>
<dbReference type="InterPro" id="IPR001179">
    <property type="entry name" value="PPIase_FKBP_dom"/>
</dbReference>
<evidence type="ECO:0000313" key="9">
    <source>
        <dbReference type="EMBL" id="QHT65811.1"/>
    </source>
</evidence>
<accession>A0A6C0GCW3</accession>